<reference evidence="3" key="1">
    <citation type="submission" date="2023-07" db="EMBL/GenBank/DDBJ databases">
        <authorList>
            <person name="Luz R."/>
            <person name="Cordeiro R."/>
            <person name="Fonseca A."/>
            <person name="Goncalves V."/>
        </authorList>
    </citation>
    <scope>NUCLEOTIDE SEQUENCE [LARGE SCALE GENOMIC DNA]</scope>
    <source>
        <strain evidence="3">BACA0444</strain>
    </source>
</reference>
<keyword evidence="3" id="KW-1185">Reference proteome</keyword>
<keyword evidence="1" id="KW-0812">Transmembrane</keyword>
<keyword evidence="1" id="KW-0472">Membrane</keyword>
<proteinExistence type="predicted"/>
<feature type="transmembrane region" description="Helical" evidence="1">
    <location>
        <begin position="39"/>
        <end position="59"/>
    </location>
</feature>
<dbReference type="RefSeq" id="WP_322877006.1">
    <property type="nucleotide sequence ID" value="NZ_JAVMIP010000002.1"/>
</dbReference>
<feature type="transmembrane region" description="Helical" evidence="1">
    <location>
        <begin position="12"/>
        <end position="33"/>
    </location>
</feature>
<protein>
    <recommendedName>
        <fullName evidence="4">TM2 domain-containing protein</fullName>
    </recommendedName>
</protein>
<dbReference type="Proteomes" id="UP001268256">
    <property type="component" value="Unassembled WGS sequence"/>
</dbReference>
<comment type="caution">
    <text evidence="2">The sequence shown here is derived from an EMBL/GenBank/DDBJ whole genome shotgun (WGS) entry which is preliminary data.</text>
</comment>
<evidence type="ECO:0000313" key="3">
    <source>
        <dbReference type="Proteomes" id="UP001268256"/>
    </source>
</evidence>
<organism evidence="2 3">
    <name type="scientific">Pseudocalidococcus azoricus BACA0444</name>
    <dbReference type="NCBI Taxonomy" id="2918990"/>
    <lineage>
        <taxon>Bacteria</taxon>
        <taxon>Bacillati</taxon>
        <taxon>Cyanobacteriota</taxon>
        <taxon>Cyanophyceae</taxon>
        <taxon>Acaryochloridales</taxon>
        <taxon>Thermosynechococcaceae</taxon>
        <taxon>Pseudocalidococcus</taxon>
        <taxon>Pseudocalidococcus azoricus</taxon>
    </lineage>
</organism>
<evidence type="ECO:0008006" key="4">
    <source>
        <dbReference type="Google" id="ProtNLM"/>
    </source>
</evidence>
<dbReference type="EMBL" id="JAVMIP010000002">
    <property type="protein sequence ID" value="MDS3859697.1"/>
    <property type="molecule type" value="Genomic_DNA"/>
</dbReference>
<evidence type="ECO:0000313" key="2">
    <source>
        <dbReference type="EMBL" id="MDS3859697.1"/>
    </source>
</evidence>
<evidence type="ECO:0000256" key="1">
    <source>
        <dbReference type="SAM" id="Phobius"/>
    </source>
</evidence>
<keyword evidence="1" id="KW-1133">Transmembrane helix</keyword>
<gene>
    <name evidence="2" type="ORF">RIF25_02635</name>
</gene>
<name>A0AAE4FR35_9CYAN</name>
<accession>A0AAE4FR35</accession>
<dbReference type="AlphaFoldDB" id="A0AAE4FR35"/>
<sequence length="97" mass="10845">MPLSDQTRPKFIYKNRAVAIFLAVAGLLLPGLHKFYLRQYLWGCLYLLLGVLLPAWGIARVASIIEGVWYLLQGQGAFDAHFNPQFKALPVCPAQDA</sequence>